<accession>A0A2P2NYE4</accession>
<dbReference type="EMBL" id="GGEC01066927">
    <property type="protein sequence ID" value="MBX47411.1"/>
    <property type="molecule type" value="Transcribed_RNA"/>
</dbReference>
<dbReference type="AlphaFoldDB" id="A0A2P2NYE4"/>
<evidence type="ECO:0000313" key="1">
    <source>
        <dbReference type="EMBL" id="MBX47411.1"/>
    </source>
</evidence>
<name>A0A2P2NYE4_RHIMU</name>
<proteinExistence type="predicted"/>
<protein>
    <submittedName>
        <fullName evidence="1">Uncharacterized protein</fullName>
    </submittedName>
</protein>
<organism evidence="1">
    <name type="scientific">Rhizophora mucronata</name>
    <name type="common">Asiatic mangrove</name>
    <dbReference type="NCBI Taxonomy" id="61149"/>
    <lineage>
        <taxon>Eukaryota</taxon>
        <taxon>Viridiplantae</taxon>
        <taxon>Streptophyta</taxon>
        <taxon>Embryophyta</taxon>
        <taxon>Tracheophyta</taxon>
        <taxon>Spermatophyta</taxon>
        <taxon>Magnoliopsida</taxon>
        <taxon>eudicotyledons</taxon>
        <taxon>Gunneridae</taxon>
        <taxon>Pentapetalae</taxon>
        <taxon>rosids</taxon>
        <taxon>fabids</taxon>
        <taxon>Malpighiales</taxon>
        <taxon>Rhizophoraceae</taxon>
        <taxon>Rhizophora</taxon>
    </lineage>
</organism>
<reference evidence="1" key="1">
    <citation type="submission" date="2018-02" db="EMBL/GenBank/DDBJ databases">
        <title>Rhizophora mucronata_Transcriptome.</title>
        <authorList>
            <person name="Meera S.P."/>
            <person name="Sreeshan A."/>
            <person name="Augustine A."/>
        </authorList>
    </citation>
    <scope>NUCLEOTIDE SEQUENCE</scope>
    <source>
        <tissue evidence="1">Leaf</tissue>
    </source>
</reference>
<sequence>MHVTGKVQLSSHFKITKLNYYTIIRPQLWWKLHVMLIFLF</sequence>